<evidence type="ECO:0000313" key="2">
    <source>
        <dbReference type="EMBL" id="MPC35111.1"/>
    </source>
</evidence>
<protein>
    <submittedName>
        <fullName evidence="2">Uncharacterized protein</fullName>
    </submittedName>
</protein>
<feature type="region of interest" description="Disordered" evidence="1">
    <location>
        <begin position="19"/>
        <end position="127"/>
    </location>
</feature>
<proteinExistence type="predicted"/>
<dbReference type="AlphaFoldDB" id="A0A5B7EKW1"/>
<gene>
    <name evidence="2" type="ORF">E2C01_028525</name>
</gene>
<sequence length="127" mass="13168">MGKPHNVYPVFTFQKLDSVGSTPTRASVPGDVATTEGVDDPTQAAVPDTMAPAVGSVPPLDDGRAGPSTGVGVCSDAPHGSSGNVLEGDVSEGEMTAELSGRRVTAQHKPKDTRTRRINQKNQSNRS</sequence>
<evidence type="ECO:0000256" key="1">
    <source>
        <dbReference type="SAM" id="MobiDB-lite"/>
    </source>
</evidence>
<evidence type="ECO:0000313" key="3">
    <source>
        <dbReference type="Proteomes" id="UP000324222"/>
    </source>
</evidence>
<accession>A0A5B7EKW1</accession>
<dbReference type="Proteomes" id="UP000324222">
    <property type="component" value="Unassembled WGS sequence"/>
</dbReference>
<dbReference type="EMBL" id="VSRR010003202">
    <property type="protein sequence ID" value="MPC35111.1"/>
    <property type="molecule type" value="Genomic_DNA"/>
</dbReference>
<reference evidence="2 3" key="1">
    <citation type="submission" date="2019-05" db="EMBL/GenBank/DDBJ databases">
        <title>Another draft genome of Portunus trituberculatus and its Hox gene families provides insights of decapod evolution.</title>
        <authorList>
            <person name="Jeong J.-H."/>
            <person name="Song I."/>
            <person name="Kim S."/>
            <person name="Choi T."/>
            <person name="Kim D."/>
            <person name="Ryu S."/>
            <person name="Kim W."/>
        </authorList>
    </citation>
    <scope>NUCLEOTIDE SEQUENCE [LARGE SCALE GENOMIC DNA]</scope>
    <source>
        <tissue evidence="2">Muscle</tissue>
    </source>
</reference>
<comment type="caution">
    <text evidence="2">The sequence shown here is derived from an EMBL/GenBank/DDBJ whole genome shotgun (WGS) entry which is preliminary data.</text>
</comment>
<name>A0A5B7EKW1_PORTR</name>
<organism evidence="2 3">
    <name type="scientific">Portunus trituberculatus</name>
    <name type="common">Swimming crab</name>
    <name type="synonym">Neptunus trituberculatus</name>
    <dbReference type="NCBI Taxonomy" id="210409"/>
    <lineage>
        <taxon>Eukaryota</taxon>
        <taxon>Metazoa</taxon>
        <taxon>Ecdysozoa</taxon>
        <taxon>Arthropoda</taxon>
        <taxon>Crustacea</taxon>
        <taxon>Multicrustacea</taxon>
        <taxon>Malacostraca</taxon>
        <taxon>Eumalacostraca</taxon>
        <taxon>Eucarida</taxon>
        <taxon>Decapoda</taxon>
        <taxon>Pleocyemata</taxon>
        <taxon>Brachyura</taxon>
        <taxon>Eubrachyura</taxon>
        <taxon>Portunoidea</taxon>
        <taxon>Portunidae</taxon>
        <taxon>Portuninae</taxon>
        <taxon>Portunus</taxon>
    </lineage>
</organism>
<keyword evidence="3" id="KW-1185">Reference proteome</keyword>